<proteinExistence type="predicted"/>
<dbReference type="Gene3D" id="1.20.144.10">
    <property type="entry name" value="Phosphatidic acid phosphatase type 2/haloperoxidase"/>
    <property type="match status" value="2"/>
</dbReference>
<accession>A0A544W421</accession>
<dbReference type="PANTHER" id="PTHR14969:SF13">
    <property type="entry name" value="AT30094P"/>
    <property type="match status" value="1"/>
</dbReference>
<feature type="transmembrane region" description="Helical" evidence="1">
    <location>
        <begin position="132"/>
        <end position="152"/>
    </location>
</feature>
<comment type="caution">
    <text evidence="3">The sequence shown here is derived from an EMBL/GenBank/DDBJ whole genome shotgun (WGS) entry which is preliminary data.</text>
</comment>
<dbReference type="InterPro" id="IPR036938">
    <property type="entry name" value="PAP2/HPO_sf"/>
</dbReference>
<feature type="domain" description="Phosphatidic acid phosphatase type 2/haloperoxidase" evidence="2">
    <location>
        <begin position="90"/>
        <end position="201"/>
    </location>
</feature>
<feature type="transmembrane region" description="Helical" evidence="1">
    <location>
        <begin position="91"/>
        <end position="112"/>
    </location>
</feature>
<keyword evidence="4" id="KW-1185">Reference proteome</keyword>
<feature type="transmembrane region" description="Helical" evidence="1">
    <location>
        <begin position="159"/>
        <end position="180"/>
    </location>
</feature>
<protein>
    <submittedName>
        <fullName evidence="3">Phosphatase PAP2 family protein</fullName>
    </submittedName>
</protein>
<dbReference type="Proteomes" id="UP000315759">
    <property type="component" value="Unassembled WGS sequence"/>
</dbReference>
<feature type="transmembrane region" description="Helical" evidence="1">
    <location>
        <begin position="12"/>
        <end position="34"/>
    </location>
</feature>
<evidence type="ECO:0000313" key="4">
    <source>
        <dbReference type="Proteomes" id="UP000315759"/>
    </source>
</evidence>
<keyword evidence="1" id="KW-0472">Membrane</keyword>
<feature type="transmembrane region" description="Helical" evidence="1">
    <location>
        <begin position="59"/>
        <end position="84"/>
    </location>
</feature>
<organism evidence="3 4">
    <name type="scientific">Mycolicibacterium hodleri</name>
    <dbReference type="NCBI Taxonomy" id="49897"/>
    <lineage>
        <taxon>Bacteria</taxon>
        <taxon>Bacillati</taxon>
        <taxon>Actinomycetota</taxon>
        <taxon>Actinomycetes</taxon>
        <taxon>Mycobacteriales</taxon>
        <taxon>Mycobacteriaceae</taxon>
        <taxon>Mycolicibacterium</taxon>
    </lineage>
</organism>
<dbReference type="PANTHER" id="PTHR14969">
    <property type="entry name" value="SPHINGOSINE-1-PHOSPHATE PHOSPHOHYDROLASE"/>
    <property type="match status" value="1"/>
</dbReference>
<reference evidence="3 4" key="1">
    <citation type="submission" date="2018-10" db="EMBL/GenBank/DDBJ databases">
        <title>Draft genome of Mycobacterium hodleri strain B.</title>
        <authorList>
            <person name="Amande T.J."/>
            <person name="Mcgenity T.J."/>
        </authorList>
    </citation>
    <scope>NUCLEOTIDE SEQUENCE [LARGE SCALE GENOMIC DNA]</scope>
    <source>
        <strain evidence="3 4">B</strain>
    </source>
</reference>
<dbReference type="SMART" id="SM00014">
    <property type="entry name" value="acidPPc"/>
    <property type="match status" value="1"/>
</dbReference>
<dbReference type="EMBL" id="VIFX01000009">
    <property type="protein sequence ID" value="TQR86988.1"/>
    <property type="molecule type" value="Genomic_DNA"/>
</dbReference>
<keyword evidence="1" id="KW-1133">Transmembrane helix</keyword>
<keyword evidence="1" id="KW-0812">Transmembrane</keyword>
<evidence type="ECO:0000313" key="3">
    <source>
        <dbReference type="EMBL" id="TQR86988.1"/>
    </source>
</evidence>
<dbReference type="RefSeq" id="WP_142551844.1">
    <property type="nucleotide sequence ID" value="NZ_VIFX01000009.1"/>
</dbReference>
<name>A0A544W421_9MYCO</name>
<dbReference type="AlphaFoldDB" id="A0A544W421"/>
<dbReference type="Pfam" id="PF01569">
    <property type="entry name" value="PAP2"/>
    <property type="match status" value="1"/>
</dbReference>
<evidence type="ECO:0000259" key="2">
    <source>
        <dbReference type="SMART" id="SM00014"/>
    </source>
</evidence>
<sequence length="221" mass="24452">MRNEFSARRWWLAGLCCAVYAAMWIGWVQGWSWLVTADTSTLELGRRLGDEHHGWTTFWHVWCTVFSPVAFRIVTVGLIVHAFVKRRIRTAIFLIVCVEMSAALTEVLKQLADRPRPETAMVDALSTSFPSGHALGTVATLLAFAAVYLSCVRRSLQPWLVAAGVVVVLTVGVGRVALNVHHLSDVVAGWAMGYVYFVVCLLILRGVREEDGRPAALDSGR</sequence>
<evidence type="ECO:0000256" key="1">
    <source>
        <dbReference type="SAM" id="Phobius"/>
    </source>
</evidence>
<feature type="transmembrane region" description="Helical" evidence="1">
    <location>
        <begin position="186"/>
        <end position="204"/>
    </location>
</feature>
<dbReference type="InterPro" id="IPR000326">
    <property type="entry name" value="PAP2/HPO"/>
</dbReference>
<gene>
    <name evidence="3" type="ORF">D8S82_09490</name>
</gene>
<dbReference type="SUPFAM" id="SSF48317">
    <property type="entry name" value="Acid phosphatase/Vanadium-dependent haloperoxidase"/>
    <property type="match status" value="1"/>
</dbReference>